<evidence type="ECO:0000256" key="1">
    <source>
        <dbReference type="SAM" id="MobiDB-lite"/>
    </source>
</evidence>
<feature type="compositionally biased region" description="Basic and acidic residues" evidence="1">
    <location>
        <begin position="10"/>
        <end position="31"/>
    </location>
</feature>
<gene>
    <name evidence="2" type="ORF">CEXT_603861</name>
</gene>
<evidence type="ECO:0000313" key="2">
    <source>
        <dbReference type="EMBL" id="GIY37765.1"/>
    </source>
</evidence>
<proteinExistence type="predicted"/>
<dbReference type="EMBL" id="BPLR01010218">
    <property type="protein sequence ID" value="GIY37765.1"/>
    <property type="molecule type" value="Genomic_DNA"/>
</dbReference>
<name>A0AAV4SVG7_CAEEX</name>
<dbReference type="AlphaFoldDB" id="A0AAV4SVG7"/>
<accession>A0AAV4SVG7</accession>
<sequence>MVGIDLWEEGAEKEQNRKEDPFPMEKKEIEGGGRGPETSLLSPSRDVCTRTSTAEPPVEWKWRNPYYFPLRLRGSFFSILEGNAWEDVLPQGIVEAAS</sequence>
<dbReference type="Proteomes" id="UP001054945">
    <property type="component" value="Unassembled WGS sequence"/>
</dbReference>
<protein>
    <submittedName>
        <fullName evidence="2">Uncharacterized protein</fullName>
    </submittedName>
</protein>
<keyword evidence="3" id="KW-1185">Reference proteome</keyword>
<feature type="region of interest" description="Disordered" evidence="1">
    <location>
        <begin position="1"/>
        <end position="54"/>
    </location>
</feature>
<evidence type="ECO:0000313" key="3">
    <source>
        <dbReference type="Proteomes" id="UP001054945"/>
    </source>
</evidence>
<organism evidence="2 3">
    <name type="scientific">Caerostris extrusa</name>
    <name type="common">Bark spider</name>
    <name type="synonym">Caerostris bankana</name>
    <dbReference type="NCBI Taxonomy" id="172846"/>
    <lineage>
        <taxon>Eukaryota</taxon>
        <taxon>Metazoa</taxon>
        <taxon>Ecdysozoa</taxon>
        <taxon>Arthropoda</taxon>
        <taxon>Chelicerata</taxon>
        <taxon>Arachnida</taxon>
        <taxon>Araneae</taxon>
        <taxon>Araneomorphae</taxon>
        <taxon>Entelegynae</taxon>
        <taxon>Araneoidea</taxon>
        <taxon>Araneidae</taxon>
        <taxon>Caerostris</taxon>
    </lineage>
</organism>
<comment type="caution">
    <text evidence="2">The sequence shown here is derived from an EMBL/GenBank/DDBJ whole genome shotgun (WGS) entry which is preliminary data.</text>
</comment>
<reference evidence="2 3" key="1">
    <citation type="submission" date="2021-06" db="EMBL/GenBank/DDBJ databases">
        <title>Caerostris extrusa draft genome.</title>
        <authorList>
            <person name="Kono N."/>
            <person name="Arakawa K."/>
        </authorList>
    </citation>
    <scope>NUCLEOTIDE SEQUENCE [LARGE SCALE GENOMIC DNA]</scope>
</reference>